<dbReference type="Proteomes" id="UP000824156">
    <property type="component" value="Unassembled WGS sequence"/>
</dbReference>
<dbReference type="GO" id="GO:0046872">
    <property type="term" value="F:metal ion binding"/>
    <property type="evidence" value="ECO:0007669"/>
    <property type="project" value="UniProtKB-KW"/>
</dbReference>
<dbReference type="GO" id="GO:0000166">
    <property type="term" value="F:nucleotide binding"/>
    <property type="evidence" value="ECO:0007669"/>
    <property type="project" value="UniProtKB-KW"/>
</dbReference>
<evidence type="ECO:0000256" key="7">
    <source>
        <dbReference type="ARBA" id="ARBA00022833"/>
    </source>
</evidence>
<dbReference type="InterPro" id="IPR016037">
    <property type="entry name" value="DHQ_synth_AroB"/>
</dbReference>
<sequence length="354" mass="39552">MHVIESLGYQVVFDRSLSSLVKFIEDRSYSQVLILVDSNTVDYCLPLLEEAIDNRIDYDVIEIEAGEENKTIETCQEVWKAMIEFGVDRNSLLLNLGGGVVTDLGGFVASTYKRGVDFIQIPTTLLSQVDASVGGKTGVDLGNLKNIIGTFTQPQAVVISGEFLNTLDKRQVISGLAEVIKHGLISDKALFLELQKCDLFNLTDQVLFRSVELKNEVVLVDPHEKGKRKTLNFGHTIGHAVEGYSLMHDKDSLLHGEAIAIGMICEAYLSFKYNGLKEEELKSISAFILKTFPNRPIPENGLQEMLSLMKNDKKNTGEKISFSLLREIGACDWDLFLEESVIIDSMRYYNSLIK</sequence>
<evidence type="ECO:0000256" key="9">
    <source>
        <dbReference type="ARBA" id="ARBA00023239"/>
    </source>
</evidence>
<comment type="cofactor">
    <cofactor evidence="1">
        <name>NAD(+)</name>
        <dbReference type="ChEBI" id="CHEBI:57540"/>
    </cofactor>
</comment>
<dbReference type="PANTHER" id="PTHR43622">
    <property type="entry name" value="3-DEHYDROQUINATE SYNTHASE"/>
    <property type="match status" value="1"/>
</dbReference>
<evidence type="ECO:0000256" key="10">
    <source>
        <dbReference type="ARBA" id="ARBA00023285"/>
    </source>
</evidence>
<evidence type="ECO:0000313" key="14">
    <source>
        <dbReference type="EMBL" id="HIX55166.1"/>
    </source>
</evidence>
<comment type="caution">
    <text evidence="14">The sequence shown here is derived from an EMBL/GenBank/DDBJ whole genome shotgun (WGS) entry which is preliminary data.</text>
</comment>
<protein>
    <recommendedName>
        <fullName evidence="11">3-dehydroquinate synthase</fullName>
        <ecNumber evidence="11">4.2.3.4</ecNumber>
    </recommendedName>
</protein>
<dbReference type="GO" id="GO:0009423">
    <property type="term" value="P:chorismate biosynthetic process"/>
    <property type="evidence" value="ECO:0007669"/>
    <property type="project" value="UniProtKB-UniRule"/>
</dbReference>
<dbReference type="PIRSF" id="PIRSF001455">
    <property type="entry name" value="DHQ_synth"/>
    <property type="match status" value="1"/>
</dbReference>
<organism evidence="14 15">
    <name type="scientific">Candidatus Sphingobacterium stercoripullorum</name>
    <dbReference type="NCBI Taxonomy" id="2838759"/>
    <lineage>
        <taxon>Bacteria</taxon>
        <taxon>Pseudomonadati</taxon>
        <taxon>Bacteroidota</taxon>
        <taxon>Sphingobacteriia</taxon>
        <taxon>Sphingobacteriales</taxon>
        <taxon>Sphingobacteriaceae</taxon>
        <taxon>Sphingobacterium</taxon>
    </lineage>
</organism>
<dbReference type="EMBL" id="DXEZ01000248">
    <property type="protein sequence ID" value="HIX55166.1"/>
    <property type="molecule type" value="Genomic_DNA"/>
</dbReference>
<proteinExistence type="predicted"/>
<dbReference type="InterPro" id="IPR056179">
    <property type="entry name" value="DHQS_C"/>
</dbReference>
<evidence type="ECO:0000256" key="6">
    <source>
        <dbReference type="ARBA" id="ARBA00022741"/>
    </source>
</evidence>
<evidence type="ECO:0000256" key="4">
    <source>
        <dbReference type="ARBA" id="ARBA00003485"/>
    </source>
</evidence>
<keyword evidence="7" id="KW-0862">Zinc</keyword>
<accession>A0A9D2AZS7</accession>
<dbReference type="GO" id="GO:0009073">
    <property type="term" value="P:aromatic amino acid family biosynthetic process"/>
    <property type="evidence" value="ECO:0007669"/>
    <property type="project" value="InterPro"/>
</dbReference>
<keyword evidence="6" id="KW-0547">Nucleotide-binding</keyword>
<keyword evidence="5" id="KW-0479">Metal-binding</keyword>
<dbReference type="EC" id="4.2.3.4" evidence="11"/>
<evidence type="ECO:0000256" key="2">
    <source>
        <dbReference type="ARBA" id="ARBA00001941"/>
    </source>
</evidence>
<dbReference type="Gene3D" id="3.40.50.1970">
    <property type="match status" value="1"/>
</dbReference>
<dbReference type="AlphaFoldDB" id="A0A9D2AZS7"/>
<dbReference type="NCBIfam" id="TIGR01357">
    <property type="entry name" value="aroB"/>
    <property type="match status" value="1"/>
</dbReference>
<comment type="cofactor">
    <cofactor evidence="2">
        <name>Co(2+)</name>
        <dbReference type="ChEBI" id="CHEBI:48828"/>
    </cofactor>
</comment>
<keyword evidence="10" id="KW-0170">Cobalt</keyword>
<reference evidence="14" key="2">
    <citation type="submission" date="2021-04" db="EMBL/GenBank/DDBJ databases">
        <authorList>
            <person name="Gilroy R."/>
        </authorList>
    </citation>
    <scope>NUCLEOTIDE SEQUENCE</scope>
    <source>
        <strain evidence="14">1719</strain>
    </source>
</reference>
<name>A0A9D2AZS7_9SPHI</name>
<evidence type="ECO:0000256" key="5">
    <source>
        <dbReference type="ARBA" id="ARBA00022723"/>
    </source>
</evidence>
<comment type="cofactor">
    <cofactor evidence="3">
        <name>Zn(2+)</name>
        <dbReference type="ChEBI" id="CHEBI:29105"/>
    </cofactor>
</comment>
<evidence type="ECO:0000256" key="11">
    <source>
        <dbReference type="NCBIfam" id="TIGR01357"/>
    </source>
</evidence>
<feature type="domain" description="3-dehydroquinate synthase C-terminal" evidence="13">
    <location>
        <begin position="175"/>
        <end position="315"/>
    </location>
</feature>
<dbReference type="InterPro" id="IPR030960">
    <property type="entry name" value="DHQS/DOIS_N"/>
</dbReference>
<evidence type="ECO:0000256" key="1">
    <source>
        <dbReference type="ARBA" id="ARBA00001911"/>
    </source>
</evidence>
<evidence type="ECO:0000256" key="8">
    <source>
        <dbReference type="ARBA" id="ARBA00023027"/>
    </source>
</evidence>
<dbReference type="CDD" id="cd08195">
    <property type="entry name" value="DHQS"/>
    <property type="match status" value="1"/>
</dbReference>
<dbReference type="InterPro" id="IPR050071">
    <property type="entry name" value="Dehydroquinate_synthase"/>
</dbReference>
<gene>
    <name evidence="14" type="primary">aroB</name>
    <name evidence="14" type="ORF">H9853_09070</name>
</gene>
<keyword evidence="9 14" id="KW-0456">Lyase</keyword>
<dbReference type="GO" id="GO:0005737">
    <property type="term" value="C:cytoplasm"/>
    <property type="evidence" value="ECO:0007669"/>
    <property type="project" value="InterPro"/>
</dbReference>
<keyword evidence="8" id="KW-0520">NAD</keyword>
<comment type="function">
    <text evidence="4">Catalyzes the conversion of 3-deoxy-D-arabino-heptulosonate 7-phosphate (DAHP) to dehydroquinate (DHQ).</text>
</comment>
<dbReference type="Pfam" id="PF24621">
    <property type="entry name" value="DHQS_C"/>
    <property type="match status" value="1"/>
</dbReference>
<evidence type="ECO:0000256" key="3">
    <source>
        <dbReference type="ARBA" id="ARBA00001947"/>
    </source>
</evidence>
<feature type="domain" description="3-dehydroquinate synthase N-terminal" evidence="12">
    <location>
        <begin position="61"/>
        <end position="173"/>
    </location>
</feature>
<dbReference type="PANTHER" id="PTHR43622:SF1">
    <property type="entry name" value="3-DEHYDROQUINATE SYNTHASE"/>
    <property type="match status" value="1"/>
</dbReference>
<dbReference type="InterPro" id="IPR030963">
    <property type="entry name" value="DHQ_synth_fam"/>
</dbReference>
<dbReference type="FunFam" id="3.40.50.1970:FF:000007">
    <property type="entry name" value="Pentafunctional AROM polypeptide"/>
    <property type="match status" value="1"/>
</dbReference>
<dbReference type="SUPFAM" id="SSF56796">
    <property type="entry name" value="Dehydroquinate synthase-like"/>
    <property type="match status" value="1"/>
</dbReference>
<dbReference type="Gene3D" id="1.20.1090.10">
    <property type="entry name" value="Dehydroquinate synthase-like - alpha domain"/>
    <property type="match status" value="1"/>
</dbReference>
<dbReference type="Pfam" id="PF01761">
    <property type="entry name" value="DHQ_synthase"/>
    <property type="match status" value="1"/>
</dbReference>
<evidence type="ECO:0000259" key="12">
    <source>
        <dbReference type="Pfam" id="PF01761"/>
    </source>
</evidence>
<dbReference type="GO" id="GO:0003856">
    <property type="term" value="F:3-dehydroquinate synthase activity"/>
    <property type="evidence" value="ECO:0007669"/>
    <property type="project" value="UniProtKB-UniRule"/>
</dbReference>
<evidence type="ECO:0000259" key="13">
    <source>
        <dbReference type="Pfam" id="PF24621"/>
    </source>
</evidence>
<reference evidence="14" key="1">
    <citation type="journal article" date="2021" name="PeerJ">
        <title>Extensive microbial diversity within the chicken gut microbiome revealed by metagenomics and culture.</title>
        <authorList>
            <person name="Gilroy R."/>
            <person name="Ravi A."/>
            <person name="Getino M."/>
            <person name="Pursley I."/>
            <person name="Horton D.L."/>
            <person name="Alikhan N.F."/>
            <person name="Baker D."/>
            <person name="Gharbi K."/>
            <person name="Hall N."/>
            <person name="Watson M."/>
            <person name="Adriaenssens E.M."/>
            <person name="Foster-Nyarko E."/>
            <person name="Jarju S."/>
            <person name="Secka A."/>
            <person name="Antonio M."/>
            <person name="Oren A."/>
            <person name="Chaudhuri R.R."/>
            <person name="La Ragione R."/>
            <person name="Hildebrand F."/>
            <person name="Pallen M.J."/>
        </authorList>
    </citation>
    <scope>NUCLEOTIDE SEQUENCE</scope>
    <source>
        <strain evidence="14">1719</strain>
    </source>
</reference>
<evidence type="ECO:0000313" key="15">
    <source>
        <dbReference type="Proteomes" id="UP000824156"/>
    </source>
</evidence>